<evidence type="ECO:0000256" key="9">
    <source>
        <dbReference type="HAMAP-Rule" id="MF_00100"/>
    </source>
</evidence>
<feature type="region of interest" description="Disordered" evidence="12">
    <location>
        <begin position="258"/>
        <end position="410"/>
    </location>
</feature>
<keyword evidence="6 9" id="KW-0547">Nucleotide-binding</keyword>
<dbReference type="NCBIfam" id="TIGR00487">
    <property type="entry name" value="IF-2"/>
    <property type="match status" value="1"/>
</dbReference>
<dbReference type="EMBL" id="SWDX01000015">
    <property type="protein sequence ID" value="TKC55805.1"/>
    <property type="molecule type" value="Genomic_DNA"/>
</dbReference>
<feature type="region of interest" description="Disordered" evidence="12">
    <location>
        <begin position="181"/>
        <end position="221"/>
    </location>
</feature>
<dbReference type="InterPro" id="IPR000795">
    <property type="entry name" value="T_Tr_GTP-bd_dom"/>
</dbReference>
<feature type="compositionally biased region" description="Low complexity" evidence="12">
    <location>
        <begin position="345"/>
        <end position="368"/>
    </location>
</feature>
<comment type="function">
    <text evidence="9 10">One of the essential components for the initiation of protein synthesis. Protects formylmethionyl-tRNA from spontaneous hydrolysis and promotes its binding to the 30S ribosomal subunits. Also involved in the hydrolysis of GTP during the formation of the 70S ribosomal complex.</text>
</comment>
<dbReference type="InterPro" id="IPR027417">
    <property type="entry name" value="P-loop_NTPase"/>
</dbReference>
<dbReference type="GO" id="GO:0003924">
    <property type="term" value="F:GTPase activity"/>
    <property type="evidence" value="ECO:0007669"/>
    <property type="project" value="UniProtKB-UniRule"/>
</dbReference>
<dbReference type="InterPro" id="IPR006847">
    <property type="entry name" value="IF2_N"/>
</dbReference>
<keyword evidence="5 9" id="KW-0396">Initiation factor</keyword>
<dbReference type="Pfam" id="PF22042">
    <property type="entry name" value="EF-G_D2"/>
    <property type="match status" value="1"/>
</dbReference>
<dbReference type="GO" id="GO:0005525">
    <property type="term" value="F:GTP binding"/>
    <property type="evidence" value="ECO:0007669"/>
    <property type="project" value="UniProtKB-KW"/>
</dbReference>
<feature type="compositionally biased region" description="Gly residues" evidence="12">
    <location>
        <begin position="302"/>
        <end position="329"/>
    </location>
</feature>
<feature type="binding site" evidence="9">
    <location>
        <begin position="565"/>
        <end position="569"/>
    </location>
    <ligand>
        <name>GTP</name>
        <dbReference type="ChEBI" id="CHEBI:37565"/>
    </ligand>
</feature>
<dbReference type="RefSeq" id="WP_136882161.1">
    <property type="nucleotide sequence ID" value="NZ_SWDX01000015.1"/>
</dbReference>
<name>A0A4U1FXM9_9SPHI</name>
<sequence>MSDDKPIILFKAVKELNVGIATAVEFLEKKGFSVENKPTTKLSRDMYNALLKEFQGDKIVKEEANQIVIGKIRRDEPEVTDKVAEAPKKNVEFENEGILIKNLNAYTPPAEKPKEEAPAAEKVEEKAEEGSLPGVKIVGKINLDDLNAKTRPVKKEEAPAPEPKVETPVVPVAPVAPVEKAPEPVKEVEKPVEQPVAEIKPEPVKPVETPKAEEQPKPVVEAPVVKAPEPVVAPKVTPEPPKVEKPEETEVIKARSVKLSGPNIIGKITLPVTPDRKSQPVASSGESADAKRKRKRKKTPGGHPGQPGQGQQQGGGQNQGGQQVQGGQPGTPKPAPTFANRPDFRNNTNNTANRPNFRNSKPGSPSGGPKEEPTEKEIQDQIKATLARLSGAGKSGKFAQRAKLRRQKRDDVALSADEAAMELESQSRVLRVTEFVTANELATMMDEPVTKIIATCMSLGMFVSINQRLDAETLTIVADEFGYEIQFVKPDDESDIIIEEEDTEEDLLPRAPVVTIMGHVDHGKTSLLDYIRKANVVAGEAGGITQHIGAYMVTTPTGKQVTFLDTPGHEAFTAMRARGAKVADIAIIVVAADDAVMPQTKEAINHAQAAGVPLVFAFTKIDKPGANTEKIREQLSAMNILVEDWGGTFQSQEISGKSGQNVDLLLEKVLLEAEMLDLKANPNKRATGSVIEATLDKGRGIVTTVLVQAGTLKVGDPILAGSYSGKVKALFNERGQKVDKAGPSVPVQVLGMQGAPTAGDKFNALESEVEAREIANKRLQLMREQGLRTQKHITLDEIGRRLAIGNFKELNLIVKGDVDGSIEALSDSLLKLSTPEIQINIIGKAVGQISESDVLLASASDAIIIGFQVRPSTGARKLAEAEQIDIRLYSIIYDAINEIKAAMEGMLAPEFEEKITANVEIRDTFKITKVGTIAGCMVLDGTITRNSKIRIVRDGVVVYTGELASLKRYKDDVKEVSRGYECGLNIQNFNNIEVGDIVEAYEQVEVKRKL</sequence>
<dbReference type="PROSITE" id="PS01176">
    <property type="entry name" value="IF2"/>
    <property type="match status" value="1"/>
</dbReference>
<dbReference type="GO" id="GO:0003743">
    <property type="term" value="F:translation initiation factor activity"/>
    <property type="evidence" value="ECO:0007669"/>
    <property type="project" value="UniProtKB-UniRule"/>
</dbReference>
<reference evidence="14 15" key="1">
    <citation type="submission" date="2019-04" db="EMBL/GenBank/DDBJ databases">
        <title>Pedobacter sp. RP-1-16 sp. nov., isolated from Arctic soil.</title>
        <authorList>
            <person name="Dahal R.H."/>
            <person name="Kim D.-U."/>
        </authorList>
    </citation>
    <scope>NUCLEOTIDE SEQUENCE [LARGE SCALE GENOMIC DNA]</scope>
    <source>
        <strain evidence="14 15">RP-1-16</strain>
    </source>
</reference>
<evidence type="ECO:0000256" key="5">
    <source>
        <dbReference type="ARBA" id="ARBA00022540"/>
    </source>
</evidence>
<dbReference type="InterPro" id="IPR009000">
    <property type="entry name" value="Transl_B-barrel_sf"/>
</dbReference>
<dbReference type="InterPro" id="IPR053905">
    <property type="entry name" value="EF-G-like_DII"/>
</dbReference>
<gene>
    <name evidence="9 14" type="primary">infB</name>
    <name evidence="14" type="ORF">FBD94_24480</name>
</gene>
<dbReference type="Pfam" id="PF11987">
    <property type="entry name" value="IF-2"/>
    <property type="match status" value="1"/>
</dbReference>
<evidence type="ECO:0000256" key="7">
    <source>
        <dbReference type="ARBA" id="ARBA00022917"/>
    </source>
</evidence>
<evidence type="ECO:0000256" key="3">
    <source>
        <dbReference type="ARBA" id="ARBA00020675"/>
    </source>
</evidence>
<feature type="compositionally biased region" description="Basic and acidic residues" evidence="12">
    <location>
        <begin position="369"/>
        <end position="380"/>
    </location>
</feature>
<evidence type="ECO:0000313" key="14">
    <source>
        <dbReference type="EMBL" id="TKC55805.1"/>
    </source>
</evidence>
<feature type="compositionally biased region" description="Basic and acidic residues" evidence="12">
    <location>
        <begin position="181"/>
        <end position="192"/>
    </location>
</feature>
<dbReference type="InterPro" id="IPR036925">
    <property type="entry name" value="TIF_IF2_dom3_sf"/>
</dbReference>
<dbReference type="FunFam" id="3.40.50.300:FF:000019">
    <property type="entry name" value="Translation initiation factor IF-2"/>
    <property type="match status" value="1"/>
</dbReference>
<organism evidence="14 15">
    <name type="scientific">Pedobacter hiemivivus</name>
    <dbReference type="NCBI Taxonomy" id="2530454"/>
    <lineage>
        <taxon>Bacteria</taxon>
        <taxon>Pseudomonadati</taxon>
        <taxon>Bacteroidota</taxon>
        <taxon>Sphingobacteriia</taxon>
        <taxon>Sphingobacteriales</taxon>
        <taxon>Sphingobacteriaceae</taxon>
        <taxon>Pedobacter</taxon>
    </lineage>
</organism>
<dbReference type="InterPro" id="IPR005225">
    <property type="entry name" value="Small_GTP-bd"/>
</dbReference>
<keyword evidence="8 9" id="KW-0342">GTP-binding</keyword>
<evidence type="ECO:0000256" key="6">
    <source>
        <dbReference type="ARBA" id="ARBA00022741"/>
    </source>
</evidence>
<feature type="domain" description="Tr-type G" evidence="13">
    <location>
        <begin position="509"/>
        <end position="679"/>
    </location>
</feature>
<dbReference type="Gene3D" id="2.40.30.10">
    <property type="entry name" value="Translation factors"/>
    <property type="match status" value="2"/>
</dbReference>
<dbReference type="FunFam" id="2.40.30.10:FF:000008">
    <property type="entry name" value="Translation initiation factor IF-2"/>
    <property type="match status" value="1"/>
</dbReference>
<evidence type="ECO:0000256" key="8">
    <source>
        <dbReference type="ARBA" id="ARBA00023134"/>
    </source>
</evidence>
<dbReference type="CDD" id="cd03692">
    <property type="entry name" value="mtIF2_IVc"/>
    <property type="match status" value="1"/>
</dbReference>
<dbReference type="Proteomes" id="UP000309594">
    <property type="component" value="Unassembled WGS sequence"/>
</dbReference>
<evidence type="ECO:0000256" key="11">
    <source>
        <dbReference type="RuleBase" id="RU000645"/>
    </source>
</evidence>
<dbReference type="InterPro" id="IPR004161">
    <property type="entry name" value="EFTu-like_2"/>
</dbReference>
<dbReference type="InterPro" id="IPR044145">
    <property type="entry name" value="IF2_II"/>
</dbReference>
<dbReference type="GO" id="GO:0005737">
    <property type="term" value="C:cytoplasm"/>
    <property type="evidence" value="ECO:0007669"/>
    <property type="project" value="UniProtKB-SubCell"/>
</dbReference>
<feature type="binding site" evidence="9">
    <location>
        <begin position="518"/>
        <end position="525"/>
    </location>
    <ligand>
        <name>GTP</name>
        <dbReference type="ChEBI" id="CHEBI:37565"/>
    </ligand>
</feature>
<dbReference type="Pfam" id="PF00009">
    <property type="entry name" value="GTP_EFTU"/>
    <property type="match status" value="1"/>
</dbReference>
<dbReference type="Pfam" id="PF03144">
    <property type="entry name" value="GTP_EFTU_D2"/>
    <property type="match status" value="1"/>
</dbReference>
<dbReference type="FunFam" id="2.40.30.10:FF:000007">
    <property type="entry name" value="Translation initiation factor IF-2"/>
    <property type="match status" value="1"/>
</dbReference>
<feature type="binding site" evidence="9">
    <location>
        <begin position="619"/>
        <end position="622"/>
    </location>
    <ligand>
        <name>GTP</name>
        <dbReference type="ChEBI" id="CHEBI:37565"/>
    </ligand>
</feature>
<dbReference type="PANTHER" id="PTHR43381:SF5">
    <property type="entry name" value="TR-TYPE G DOMAIN-CONTAINING PROTEIN"/>
    <property type="match status" value="1"/>
</dbReference>
<evidence type="ECO:0000256" key="10">
    <source>
        <dbReference type="RuleBase" id="RU000644"/>
    </source>
</evidence>
<dbReference type="CDD" id="cd01887">
    <property type="entry name" value="IF2_eIF5B"/>
    <property type="match status" value="1"/>
</dbReference>
<protein>
    <recommendedName>
        <fullName evidence="3 9">Translation initiation factor IF-2</fullName>
    </recommendedName>
</protein>
<comment type="subcellular location">
    <subcellularLocation>
        <location evidence="1 9 11">Cytoplasm</location>
    </subcellularLocation>
</comment>
<dbReference type="InterPro" id="IPR015760">
    <property type="entry name" value="TIF_IF2"/>
</dbReference>
<dbReference type="InterPro" id="IPR023115">
    <property type="entry name" value="TIF_IF2_dom3"/>
</dbReference>
<feature type="region of interest" description="Disordered" evidence="12">
    <location>
        <begin position="108"/>
        <end position="131"/>
    </location>
</feature>
<dbReference type="SUPFAM" id="SSF50447">
    <property type="entry name" value="Translation proteins"/>
    <property type="match status" value="2"/>
</dbReference>
<dbReference type="InterPro" id="IPR000178">
    <property type="entry name" value="TF_IF2_bacterial-like"/>
</dbReference>
<dbReference type="Gene3D" id="3.40.50.10050">
    <property type="entry name" value="Translation initiation factor IF- 2, domain 3"/>
    <property type="match status" value="1"/>
</dbReference>
<feature type="compositionally biased region" description="Basic and acidic residues" evidence="12">
    <location>
        <begin position="199"/>
        <end position="216"/>
    </location>
</feature>
<evidence type="ECO:0000259" key="13">
    <source>
        <dbReference type="PROSITE" id="PS51722"/>
    </source>
</evidence>
<evidence type="ECO:0000256" key="1">
    <source>
        <dbReference type="ARBA" id="ARBA00004496"/>
    </source>
</evidence>
<evidence type="ECO:0000256" key="4">
    <source>
        <dbReference type="ARBA" id="ARBA00022490"/>
    </source>
</evidence>
<dbReference type="FunFam" id="3.40.50.10050:FF:000001">
    <property type="entry name" value="Translation initiation factor IF-2"/>
    <property type="match status" value="1"/>
</dbReference>
<evidence type="ECO:0000256" key="2">
    <source>
        <dbReference type="ARBA" id="ARBA00007733"/>
    </source>
</evidence>
<comment type="caution">
    <text evidence="14">The sequence shown here is derived from an EMBL/GenBank/DDBJ whole genome shotgun (WGS) entry which is preliminary data.</text>
</comment>
<dbReference type="HAMAP" id="MF_00100_B">
    <property type="entry name" value="IF_2_B"/>
    <property type="match status" value="1"/>
</dbReference>
<dbReference type="Pfam" id="PF04760">
    <property type="entry name" value="IF2_N"/>
    <property type="match status" value="1"/>
</dbReference>
<keyword evidence="4 9" id="KW-0963">Cytoplasm</keyword>
<comment type="similarity">
    <text evidence="2 9 10">Belongs to the TRAFAC class translation factor GTPase superfamily. Classic translation factor GTPase family. IF-2 subfamily.</text>
</comment>
<keyword evidence="7 9" id="KW-0648">Protein biosynthesis</keyword>
<dbReference type="PROSITE" id="PS51722">
    <property type="entry name" value="G_TR_2"/>
    <property type="match status" value="1"/>
</dbReference>
<dbReference type="NCBIfam" id="TIGR00231">
    <property type="entry name" value="small_GTP"/>
    <property type="match status" value="1"/>
</dbReference>
<dbReference type="PANTHER" id="PTHR43381">
    <property type="entry name" value="TRANSLATION INITIATION FACTOR IF-2-RELATED"/>
    <property type="match status" value="1"/>
</dbReference>
<dbReference type="AlphaFoldDB" id="A0A4U1FXM9"/>
<accession>A0A4U1FXM9</accession>
<evidence type="ECO:0000313" key="15">
    <source>
        <dbReference type="Proteomes" id="UP000309594"/>
    </source>
</evidence>
<dbReference type="SUPFAM" id="SSF52156">
    <property type="entry name" value="Initiation factor IF2/eIF5b, domain 3"/>
    <property type="match status" value="1"/>
</dbReference>
<dbReference type="SUPFAM" id="SSF52540">
    <property type="entry name" value="P-loop containing nucleoside triphosphate hydrolases"/>
    <property type="match status" value="1"/>
</dbReference>
<feature type="compositionally biased region" description="Basic residues" evidence="12">
    <location>
        <begin position="291"/>
        <end position="300"/>
    </location>
</feature>
<dbReference type="Gene3D" id="3.40.50.300">
    <property type="entry name" value="P-loop containing nucleotide triphosphate hydrolases"/>
    <property type="match status" value="1"/>
</dbReference>
<comment type="caution">
    <text evidence="9">Lacks conserved residue(s) required for the propagation of feature annotation.</text>
</comment>
<proteinExistence type="inferred from homology"/>
<evidence type="ECO:0000256" key="12">
    <source>
        <dbReference type="SAM" id="MobiDB-lite"/>
    </source>
</evidence>
<dbReference type="CDD" id="cd03702">
    <property type="entry name" value="IF2_mtIF2_II"/>
    <property type="match status" value="1"/>
</dbReference>
<feature type="compositionally biased region" description="Basic and acidic residues" evidence="12">
    <location>
        <begin position="111"/>
        <end position="129"/>
    </location>
</feature>